<dbReference type="Proteomes" id="UP000800092">
    <property type="component" value="Unassembled WGS sequence"/>
</dbReference>
<sequence length="111" mass="12533">MNACWGCTAVVLQRRAGALRSGVERAYKRLAIANLGALQWEQWERVEHMKQTRDASLGPAFAYVLFDRPRRRSYTLGIALPHGWPLSYKNPSYQAAKSMEASCVPILLKNP</sequence>
<organism evidence="1 2">
    <name type="scientific">Viridothelium virens</name>
    <name type="common">Speckled blister lichen</name>
    <name type="synonym">Trypethelium virens</name>
    <dbReference type="NCBI Taxonomy" id="1048519"/>
    <lineage>
        <taxon>Eukaryota</taxon>
        <taxon>Fungi</taxon>
        <taxon>Dikarya</taxon>
        <taxon>Ascomycota</taxon>
        <taxon>Pezizomycotina</taxon>
        <taxon>Dothideomycetes</taxon>
        <taxon>Dothideomycetes incertae sedis</taxon>
        <taxon>Trypetheliales</taxon>
        <taxon>Trypetheliaceae</taxon>
        <taxon>Viridothelium</taxon>
    </lineage>
</organism>
<accession>A0A6A6H1T2</accession>
<gene>
    <name evidence="1" type="ORF">EV356DRAFT_506462</name>
</gene>
<keyword evidence="2" id="KW-1185">Reference proteome</keyword>
<dbReference type="AlphaFoldDB" id="A0A6A6H1T2"/>
<dbReference type="EMBL" id="ML991822">
    <property type="protein sequence ID" value="KAF2231831.1"/>
    <property type="molecule type" value="Genomic_DNA"/>
</dbReference>
<evidence type="ECO:0000313" key="1">
    <source>
        <dbReference type="EMBL" id="KAF2231831.1"/>
    </source>
</evidence>
<reference evidence="1" key="1">
    <citation type="journal article" date="2020" name="Stud. Mycol.">
        <title>101 Dothideomycetes genomes: a test case for predicting lifestyles and emergence of pathogens.</title>
        <authorList>
            <person name="Haridas S."/>
            <person name="Albert R."/>
            <person name="Binder M."/>
            <person name="Bloem J."/>
            <person name="Labutti K."/>
            <person name="Salamov A."/>
            <person name="Andreopoulos B."/>
            <person name="Baker S."/>
            <person name="Barry K."/>
            <person name="Bills G."/>
            <person name="Bluhm B."/>
            <person name="Cannon C."/>
            <person name="Castanera R."/>
            <person name="Culley D."/>
            <person name="Daum C."/>
            <person name="Ezra D."/>
            <person name="Gonzalez J."/>
            <person name="Henrissat B."/>
            <person name="Kuo A."/>
            <person name="Liang C."/>
            <person name="Lipzen A."/>
            <person name="Lutzoni F."/>
            <person name="Magnuson J."/>
            <person name="Mondo S."/>
            <person name="Nolan M."/>
            <person name="Ohm R."/>
            <person name="Pangilinan J."/>
            <person name="Park H.-J."/>
            <person name="Ramirez L."/>
            <person name="Alfaro M."/>
            <person name="Sun H."/>
            <person name="Tritt A."/>
            <person name="Yoshinaga Y."/>
            <person name="Zwiers L.-H."/>
            <person name="Turgeon B."/>
            <person name="Goodwin S."/>
            <person name="Spatafora J."/>
            <person name="Crous P."/>
            <person name="Grigoriev I."/>
        </authorList>
    </citation>
    <scope>NUCLEOTIDE SEQUENCE</scope>
    <source>
        <strain evidence="1">Tuck. ex Michener</strain>
    </source>
</reference>
<evidence type="ECO:0000313" key="2">
    <source>
        <dbReference type="Proteomes" id="UP000800092"/>
    </source>
</evidence>
<protein>
    <submittedName>
        <fullName evidence="1">Uncharacterized protein</fullName>
    </submittedName>
</protein>
<proteinExistence type="predicted"/>
<name>A0A6A6H1T2_VIRVR</name>